<dbReference type="PANTHER" id="PTHR42693">
    <property type="entry name" value="ARYLSULFATASE FAMILY MEMBER"/>
    <property type="match status" value="1"/>
</dbReference>
<dbReference type="RefSeq" id="WP_256604326.1">
    <property type="nucleotide sequence ID" value="NZ_UAUU01000011.1"/>
</dbReference>
<evidence type="ECO:0000256" key="4">
    <source>
        <dbReference type="ARBA" id="ARBA00022729"/>
    </source>
</evidence>
<dbReference type="Gene3D" id="3.40.720.10">
    <property type="entry name" value="Alkaline Phosphatase, subunit A"/>
    <property type="match status" value="1"/>
</dbReference>
<evidence type="ECO:0000256" key="2">
    <source>
        <dbReference type="ARBA" id="ARBA00008779"/>
    </source>
</evidence>
<comment type="cofactor">
    <cofactor evidence="1">
        <name>Ca(2+)</name>
        <dbReference type="ChEBI" id="CHEBI:29108"/>
    </cofactor>
</comment>
<dbReference type="AlphaFoldDB" id="A0A2X2JCI1"/>
<feature type="domain" description="Sulfatase N-terminal" evidence="7">
    <location>
        <begin position="2"/>
        <end position="129"/>
    </location>
</feature>
<dbReference type="Proteomes" id="UP000251241">
    <property type="component" value="Unassembled WGS sequence"/>
</dbReference>
<evidence type="ECO:0000313" key="8">
    <source>
        <dbReference type="EMBL" id="SPZ92087.1"/>
    </source>
</evidence>
<evidence type="ECO:0000259" key="7">
    <source>
        <dbReference type="Pfam" id="PF00884"/>
    </source>
</evidence>
<dbReference type="GO" id="GO:0046872">
    <property type="term" value="F:metal ion binding"/>
    <property type="evidence" value="ECO:0007669"/>
    <property type="project" value="UniProtKB-KW"/>
</dbReference>
<comment type="similarity">
    <text evidence="2">Belongs to the sulfatase family.</text>
</comment>
<evidence type="ECO:0000256" key="5">
    <source>
        <dbReference type="ARBA" id="ARBA00022801"/>
    </source>
</evidence>
<organism evidence="8 9">
    <name type="scientific">Sphingobacterium multivorum</name>
    <dbReference type="NCBI Taxonomy" id="28454"/>
    <lineage>
        <taxon>Bacteria</taxon>
        <taxon>Pseudomonadati</taxon>
        <taxon>Bacteroidota</taxon>
        <taxon>Sphingobacteriia</taxon>
        <taxon>Sphingobacteriales</taxon>
        <taxon>Sphingobacteriaceae</taxon>
        <taxon>Sphingobacterium</taxon>
    </lineage>
</organism>
<dbReference type="SUPFAM" id="SSF53649">
    <property type="entry name" value="Alkaline phosphatase-like"/>
    <property type="match status" value="1"/>
</dbReference>
<accession>A0A2X2JCI1</accession>
<name>A0A2X2JCI1_SPHMU</name>
<keyword evidence="6" id="KW-0106">Calcium</keyword>
<dbReference type="InterPro" id="IPR000917">
    <property type="entry name" value="Sulfatase_N"/>
</dbReference>
<dbReference type="EC" id="3.1.6.6" evidence="8"/>
<reference evidence="8 9" key="1">
    <citation type="submission" date="2018-06" db="EMBL/GenBank/DDBJ databases">
        <authorList>
            <consortium name="Pathogen Informatics"/>
            <person name="Doyle S."/>
        </authorList>
    </citation>
    <scope>NUCLEOTIDE SEQUENCE [LARGE SCALE GENOMIC DNA]</scope>
    <source>
        <strain evidence="8 9">NCTC11343</strain>
    </source>
</reference>
<evidence type="ECO:0000256" key="3">
    <source>
        <dbReference type="ARBA" id="ARBA00022723"/>
    </source>
</evidence>
<dbReference type="Gene3D" id="3.30.1120.10">
    <property type="match status" value="1"/>
</dbReference>
<protein>
    <submittedName>
        <fullName evidence="8">Choline-sulfatase</fullName>
        <ecNumber evidence="8">3.1.6.6</ecNumber>
    </submittedName>
</protein>
<keyword evidence="3" id="KW-0479">Metal-binding</keyword>
<evidence type="ECO:0000256" key="6">
    <source>
        <dbReference type="ARBA" id="ARBA00022837"/>
    </source>
</evidence>
<keyword evidence="4" id="KW-0732">Signal</keyword>
<dbReference type="GO" id="GO:0004065">
    <property type="term" value="F:arylsulfatase activity"/>
    <property type="evidence" value="ECO:0007669"/>
    <property type="project" value="TreeGrafter"/>
</dbReference>
<evidence type="ECO:0000313" key="9">
    <source>
        <dbReference type="Proteomes" id="UP000251241"/>
    </source>
</evidence>
<dbReference type="InterPro" id="IPR050738">
    <property type="entry name" value="Sulfatase"/>
</dbReference>
<gene>
    <name evidence="8" type="primary">betC</name>
    <name evidence="8" type="ORF">NCTC11343_04141</name>
</gene>
<dbReference type="PANTHER" id="PTHR42693:SF42">
    <property type="entry name" value="ARYLSULFATASE G"/>
    <property type="match status" value="1"/>
</dbReference>
<dbReference type="InterPro" id="IPR017850">
    <property type="entry name" value="Alkaline_phosphatase_core_sf"/>
</dbReference>
<dbReference type="EMBL" id="UAUU01000011">
    <property type="protein sequence ID" value="SPZ92087.1"/>
    <property type="molecule type" value="Genomic_DNA"/>
</dbReference>
<dbReference type="Pfam" id="PF00884">
    <property type="entry name" value="Sulfatase"/>
    <property type="match status" value="1"/>
</dbReference>
<proteinExistence type="inferred from homology"/>
<keyword evidence="5 8" id="KW-0378">Hydrolase</keyword>
<dbReference type="GO" id="GO:0047753">
    <property type="term" value="F:choline-sulfatase activity"/>
    <property type="evidence" value="ECO:0007669"/>
    <property type="project" value="UniProtKB-EC"/>
</dbReference>
<evidence type="ECO:0000256" key="1">
    <source>
        <dbReference type="ARBA" id="ARBA00001913"/>
    </source>
</evidence>
<sequence>MHVPIQPDPRFVQKYLDRGLDSTEAAYASLVEGYDKSMGDIVQFLKDKNLYDNTVIIFLSDNGGLSLSPMRSGPSHTQNLPLKAGKGSVYEGGIRIPLLIKQAKQHPANTDATPVMVEDLFPTILSLAKIDNYQLVQDKSDGKNLLPLLEGNKSDNWNSRPLVWNIPNKWTVPDGPGINFFSAVRQGDYKLLYDMKNGKLELYNLRNDIGELNNLAPKMKGKTKELSKLLSDQLRTWKAQLPTYKATGQQIPFPDQID</sequence>